<dbReference type="Proteomes" id="UP000287756">
    <property type="component" value="Chromosome"/>
</dbReference>
<dbReference type="Pfam" id="PF22752">
    <property type="entry name" value="DUF488-N3i"/>
    <property type="match status" value="1"/>
</dbReference>
<evidence type="ECO:0000313" key="1">
    <source>
        <dbReference type="EMBL" id="QAS53025.1"/>
    </source>
</evidence>
<dbReference type="OrthoDB" id="9790745at2"/>
<dbReference type="KEGG" id="hli:HLI_12905"/>
<dbReference type="EMBL" id="CP026118">
    <property type="protein sequence ID" value="QAS53025.1"/>
    <property type="molecule type" value="Genomic_DNA"/>
</dbReference>
<evidence type="ECO:0000313" key="2">
    <source>
        <dbReference type="Proteomes" id="UP000287756"/>
    </source>
</evidence>
<gene>
    <name evidence="1" type="ORF">HLI_12905</name>
</gene>
<sequence>MSVLLRRIYDEEKILGGYRVLVDRVWPRGISKEKAQLDKWTKIIAPSSDLRKWFNHDADKFEGFKEKYLEEINQSPEAQYLLNELKEKVKYQRVILLYGAKDVHHNHAVVLKDWLEKE</sequence>
<dbReference type="PANTHER" id="PTHR36849">
    <property type="entry name" value="CYTOPLASMIC PROTEIN-RELATED"/>
    <property type="match status" value="1"/>
</dbReference>
<dbReference type="RefSeq" id="WP_128525301.1">
    <property type="nucleotide sequence ID" value="NZ_CP026118.1"/>
</dbReference>
<protein>
    <submittedName>
        <fullName evidence="1">DUF488 domain-containing protein</fullName>
    </submittedName>
</protein>
<dbReference type="PANTHER" id="PTHR36849:SF1">
    <property type="entry name" value="CYTOPLASMIC PROTEIN"/>
    <property type="match status" value="1"/>
</dbReference>
<reference evidence="1 2" key="1">
    <citation type="submission" date="2018-01" db="EMBL/GenBank/DDBJ databases">
        <title>The whole genome sequencing and assembly of Halobacillus litoralis ERB031 strain.</title>
        <authorList>
            <person name="Lee S.-J."/>
            <person name="Park M.-K."/>
            <person name="Kim J.-Y."/>
            <person name="Lee Y.-J."/>
            <person name="Yi H."/>
            <person name="Bahn Y.-S."/>
            <person name="Kim J.F."/>
            <person name="Lee D.-W."/>
        </authorList>
    </citation>
    <scope>NUCLEOTIDE SEQUENCE [LARGE SCALE GENOMIC DNA]</scope>
    <source>
        <strain evidence="1 2">ERB 031</strain>
    </source>
</reference>
<accession>A0A410MED5</accession>
<dbReference type="AlphaFoldDB" id="A0A410MED5"/>
<proteinExistence type="predicted"/>
<organism evidence="1 2">
    <name type="scientific">Halobacillus litoralis</name>
    <dbReference type="NCBI Taxonomy" id="45668"/>
    <lineage>
        <taxon>Bacteria</taxon>
        <taxon>Bacillati</taxon>
        <taxon>Bacillota</taxon>
        <taxon>Bacilli</taxon>
        <taxon>Bacillales</taxon>
        <taxon>Bacillaceae</taxon>
        <taxon>Halobacillus</taxon>
    </lineage>
</organism>
<dbReference type="InterPro" id="IPR052552">
    <property type="entry name" value="YeaO-like"/>
</dbReference>
<name>A0A410MED5_9BACI</name>